<dbReference type="Gene3D" id="3.40.50.150">
    <property type="entry name" value="Vaccinia Virus protein VP39"/>
    <property type="match status" value="1"/>
</dbReference>
<dbReference type="PROSITE" id="PS00092">
    <property type="entry name" value="N6_MTASE"/>
    <property type="match status" value="1"/>
</dbReference>
<dbReference type="Pfam" id="PF01170">
    <property type="entry name" value="UPF0020"/>
    <property type="match status" value="1"/>
</dbReference>
<evidence type="ECO:0000256" key="2">
    <source>
        <dbReference type="ARBA" id="ARBA00022679"/>
    </source>
</evidence>
<dbReference type="InterPro" id="IPR002052">
    <property type="entry name" value="DNA_methylase_N6_adenine_CS"/>
</dbReference>
<name>A0A7S2YLU9_9STRA</name>
<keyword evidence="1" id="KW-0489">Methyltransferase</keyword>
<dbReference type="EMBL" id="HBHT01031682">
    <property type="protein sequence ID" value="CAD9983751.1"/>
    <property type="molecule type" value="Transcribed_RNA"/>
</dbReference>
<reference evidence="4" key="1">
    <citation type="submission" date="2021-01" db="EMBL/GenBank/DDBJ databases">
        <authorList>
            <person name="Corre E."/>
            <person name="Pelletier E."/>
            <person name="Niang G."/>
            <person name="Scheremetjew M."/>
            <person name="Finn R."/>
            <person name="Kale V."/>
            <person name="Holt S."/>
            <person name="Cochrane G."/>
            <person name="Meng A."/>
            <person name="Brown T."/>
            <person name="Cohen L."/>
        </authorList>
    </citation>
    <scope>NUCLEOTIDE SEQUENCE</scope>
    <source>
        <strain evidence="4">CCMP125</strain>
    </source>
</reference>
<dbReference type="GO" id="GO:0008168">
    <property type="term" value="F:methyltransferase activity"/>
    <property type="evidence" value="ECO:0007669"/>
    <property type="project" value="UniProtKB-KW"/>
</dbReference>
<keyword evidence="2" id="KW-0808">Transferase</keyword>
<feature type="domain" description="Ribosomal RNA large subunit methyltransferase K/L-like methyltransferase" evidence="3">
    <location>
        <begin position="175"/>
        <end position="310"/>
    </location>
</feature>
<protein>
    <recommendedName>
        <fullName evidence="3">Ribosomal RNA large subunit methyltransferase K/L-like methyltransferase domain-containing protein</fullName>
    </recommendedName>
</protein>
<evidence type="ECO:0000256" key="1">
    <source>
        <dbReference type="ARBA" id="ARBA00022603"/>
    </source>
</evidence>
<dbReference type="GO" id="GO:0005737">
    <property type="term" value="C:cytoplasm"/>
    <property type="evidence" value="ECO:0007669"/>
    <property type="project" value="TreeGrafter"/>
</dbReference>
<gene>
    <name evidence="4" type="ORF">APAL1065_LOCUS21283</name>
</gene>
<dbReference type="GO" id="GO:0003676">
    <property type="term" value="F:nucleic acid binding"/>
    <property type="evidence" value="ECO:0007669"/>
    <property type="project" value="InterPro"/>
</dbReference>
<sequence>MPEEKVSEFNEAMQYVRVLRDVTTSDEITQLDFVRATQRCSLVHALYQVVSRSDSYEGLSEVALQNGNMIDMQPGKENQNATWCFRVRHYGQASGTKKQKRHGDRTRSVSQERIALKEMTPLFMTFGGAVDLENPDCKLYVFDGVKPIPEQKQEDTKILTRQIATGPQIYRIAPNTRICVTNTPLCPIASYLLCNAAGIRPGQAVLDPFGGSCATLLAASMIANVRSVSIEIAHNGYVNRDDILLDFETRQLTPPLALIHGDSTDPTVREKARQVLLDDDPKLTEQEISSGAFDCIVTDPPYGIRESTTSDETNPIQDLLLSIEYDRDVVGKRLLKKGGKLVAFLPCTEEQSFEDDAIPSSSELERAGLRISQMREQKLNDVLSRWLVVFDCVT</sequence>
<dbReference type="GO" id="GO:0032259">
    <property type="term" value="P:methylation"/>
    <property type="evidence" value="ECO:0007669"/>
    <property type="project" value="UniProtKB-KW"/>
</dbReference>
<evidence type="ECO:0000313" key="4">
    <source>
        <dbReference type="EMBL" id="CAD9983751.1"/>
    </source>
</evidence>
<dbReference type="InterPro" id="IPR000241">
    <property type="entry name" value="RlmKL-like_Mtase"/>
</dbReference>
<evidence type="ECO:0000259" key="3">
    <source>
        <dbReference type="Pfam" id="PF01170"/>
    </source>
</evidence>
<dbReference type="PANTHER" id="PTHR13370">
    <property type="entry name" value="RNA METHYLASE-RELATED"/>
    <property type="match status" value="1"/>
</dbReference>
<dbReference type="GO" id="GO:0043527">
    <property type="term" value="C:tRNA methyltransferase complex"/>
    <property type="evidence" value="ECO:0007669"/>
    <property type="project" value="UniProtKB-ARBA"/>
</dbReference>
<dbReference type="InterPro" id="IPR029063">
    <property type="entry name" value="SAM-dependent_MTases_sf"/>
</dbReference>
<dbReference type="SUPFAM" id="SSF53335">
    <property type="entry name" value="S-adenosyl-L-methionine-dependent methyltransferases"/>
    <property type="match status" value="1"/>
</dbReference>
<proteinExistence type="predicted"/>
<organism evidence="4">
    <name type="scientific">Entomoneis paludosa</name>
    <dbReference type="NCBI Taxonomy" id="265537"/>
    <lineage>
        <taxon>Eukaryota</taxon>
        <taxon>Sar</taxon>
        <taxon>Stramenopiles</taxon>
        <taxon>Ochrophyta</taxon>
        <taxon>Bacillariophyta</taxon>
        <taxon>Bacillariophyceae</taxon>
        <taxon>Bacillariophycidae</taxon>
        <taxon>Entomoneidaceae</taxon>
        <taxon>Entomoneis</taxon>
    </lineage>
</organism>
<dbReference type="PANTHER" id="PTHR13370:SF3">
    <property type="entry name" value="TRNA (GUANINE(10)-N2)-METHYLTRANSFERASE HOMOLOG"/>
    <property type="match status" value="1"/>
</dbReference>
<accession>A0A7S2YLU9</accession>
<dbReference type="AlphaFoldDB" id="A0A7S2YLU9"/>